<dbReference type="EMBL" id="UZAG01002469">
    <property type="protein sequence ID" value="VDO13518.1"/>
    <property type="molecule type" value="Genomic_DNA"/>
</dbReference>
<sequence length="324" mass="35801">MAATTTITDAGQNSLNANVGPLTHRKNDSMSNVDVSETVILKEIPNIIAWLSALGLPSTNSRYARYERIIDEFYKTHPNARVDGGQQAFRNLSLAYKECTDIYAVYTSFKHLRDAGLIERLAKAVTGPDVPDVDEGGKSRDFAFELLVAARFHQAGYTIDFSEKTDVVARRDGITVRVECKRITSEKKLGERVDKAASQLAEAPAIDGEKVIGLIYVDVSGCIVEKVKAEVATPQQAADELNKALRAFLIENSTEVEALNIKHLNLSHGTCLIATLPIWTHDFTMHTVSGTEVRAAEALPDERFDELRRALEGFDRTFKGMFNP</sequence>
<evidence type="ECO:0000313" key="2">
    <source>
        <dbReference type="Proteomes" id="UP000280834"/>
    </source>
</evidence>
<dbReference type="GO" id="GO:0006281">
    <property type="term" value="P:DNA repair"/>
    <property type="evidence" value="ECO:0007669"/>
    <property type="project" value="UniProtKB-ARBA"/>
</dbReference>
<reference evidence="1 2" key="2">
    <citation type="submission" date="2018-11" db="EMBL/GenBank/DDBJ databases">
        <authorList>
            <consortium name="Pathogen Informatics"/>
        </authorList>
    </citation>
    <scope>NUCLEOTIDE SEQUENCE [LARGE SCALE GENOMIC DNA]</scope>
</reference>
<keyword evidence="2" id="KW-1185">Reference proteome</keyword>
<reference evidence="3" key="1">
    <citation type="submission" date="2017-02" db="UniProtKB">
        <authorList>
            <consortium name="WormBaseParasite"/>
        </authorList>
    </citation>
    <scope>IDENTIFICATION</scope>
</reference>
<evidence type="ECO:0000313" key="1">
    <source>
        <dbReference type="EMBL" id="VDO13518.1"/>
    </source>
</evidence>
<proteinExistence type="predicted"/>
<dbReference type="AlphaFoldDB" id="A0A0R3QB35"/>
<gene>
    <name evidence="1" type="ORF">BTMF_LOCUS2866</name>
</gene>
<dbReference type="InterPro" id="IPR011335">
    <property type="entry name" value="Restrct_endonuc-II-like"/>
</dbReference>
<protein>
    <submittedName>
        <fullName evidence="3">Restriction endonuclease</fullName>
    </submittedName>
</protein>
<organism evidence="3">
    <name type="scientific">Brugia timori</name>
    <dbReference type="NCBI Taxonomy" id="42155"/>
    <lineage>
        <taxon>Eukaryota</taxon>
        <taxon>Metazoa</taxon>
        <taxon>Ecdysozoa</taxon>
        <taxon>Nematoda</taxon>
        <taxon>Chromadorea</taxon>
        <taxon>Rhabditida</taxon>
        <taxon>Spirurina</taxon>
        <taxon>Spiruromorpha</taxon>
        <taxon>Filarioidea</taxon>
        <taxon>Onchocercidae</taxon>
        <taxon>Brugia</taxon>
    </lineage>
</organism>
<evidence type="ECO:0000313" key="3">
    <source>
        <dbReference type="WBParaSite" id="BTMF_0000355701-mRNA-1"/>
    </source>
</evidence>
<dbReference type="SUPFAM" id="SSF52980">
    <property type="entry name" value="Restriction endonuclease-like"/>
    <property type="match status" value="1"/>
</dbReference>
<name>A0A0R3QB35_9BILA</name>
<accession>A0A0R3QB35</accession>
<dbReference type="WBParaSite" id="BTMF_0000355701-mRNA-1">
    <property type="protein sequence ID" value="BTMF_0000355701-mRNA-1"/>
    <property type="gene ID" value="BTMF_0000355701"/>
</dbReference>
<dbReference type="Proteomes" id="UP000280834">
    <property type="component" value="Unassembled WGS sequence"/>
</dbReference>